<feature type="region of interest" description="Disordered" evidence="1">
    <location>
        <begin position="26"/>
        <end position="191"/>
    </location>
</feature>
<dbReference type="AlphaFoldDB" id="A0AAQ4ECZ3"/>
<evidence type="ECO:0000256" key="1">
    <source>
        <dbReference type="SAM" id="MobiDB-lite"/>
    </source>
</evidence>
<feature type="compositionally biased region" description="Gly residues" evidence="1">
    <location>
        <begin position="170"/>
        <end position="191"/>
    </location>
</feature>
<comment type="caution">
    <text evidence="2">The sequence shown here is derived from an EMBL/GenBank/DDBJ whole genome shotgun (WGS) entry which is preliminary data.</text>
</comment>
<feature type="compositionally biased region" description="Polar residues" evidence="1">
    <location>
        <begin position="158"/>
        <end position="168"/>
    </location>
</feature>
<feature type="compositionally biased region" description="Basic and acidic residues" evidence="1">
    <location>
        <begin position="113"/>
        <end position="123"/>
    </location>
</feature>
<keyword evidence="3" id="KW-1185">Reference proteome</keyword>
<sequence length="251" mass="26650">MARAQGVKQELQEVYPVFFIAEEPDMILPSSPECSLDEDEEQPSSTKTTSLSPPSSPVPQATGSSGLQPRDHALLRPQPNTEHGSSPSSPSYPAPDSVTSPNVPPPKRARPFTRPERPQENHRGATPASCSGGQPSSVESSPVPSPVATCAASLPVGSESSNPNSLTGINIGGGDGRGDSAGDGGGDGGGGAPVPFDLDLFEERLFCRQVLMELRQMDRYHRDLAKLRIRQIIFETKYMELDATFRGQGGN</sequence>
<protein>
    <submittedName>
        <fullName evidence="2">Uncharacterized protein</fullName>
    </submittedName>
</protein>
<evidence type="ECO:0000313" key="2">
    <source>
        <dbReference type="EMBL" id="KAK8772611.1"/>
    </source>
</evidence>
<name>A0AAQ4ECZ3_AMBAM</name>
<accession>A0AAQ4ECZ3</accession>
<feature type="compositionally biased region" description="Low complexity" evidence="1">
    <location>
        <begin position="43"/>
        <end position="53"/>
    </location>
</feature>
<feature type="compositionally biased region" description="Low complexity" evidence="1">
    <location>
        <begin position="85"/>
        <end position="97"/>
    </location>
</feature>
<dbReference type="Proteomes" id="UP001321473">
    <property type="component" value="Unassembled WGS sequence"/>
</dbReference>
<reference evidence="2 3" key="1">
    <citation type="journal article" date="2023" name="Arcadia Sci">
        <title>De novo assembly of a long-read Amblyomma americanum tick genome.</title>
        <authorList>
            <person name="Chou S."/>
            <person name="Poskanzer K.E."/>
            <person name="Rollins M."/>
            <person name="Thuy-Boun P.S."/>
        </authorList>
    </citation>
    <scope>NUCLEOTIDE SEQUENCE [LARGE SCALE GENOMIC DNA]</scope>
    <source>
        <strain evidence="2">F_SG_1</strain>
        <tissue evidence="2">Salivary glands</tissue>
    </source>
</reference>
<evidence type="ECO:0000313" key="3">
    <source>
        <dbReference type="Proteomes" id="UP001321473"/>
    </source>
</evidence>
<dbReference type="EMBL" id="JARKHS020018047">
    <property type="protein sequence ID" value="KAK8772611.1"/>
    <property type="molecule type" value="Genomic_DNA"/>
</dbReference>
<proteinExistence type="predicted"/>
<gene>
    <name evidence="2" type="ORF">V5799_024145</name>
</gene>
<organism evidence="2 3">
    <name type="scientific">Amblyomma americanum</name>
    <name type="common">Lone star tick</name>
    <dbReference type="NCBI Taxonomy" id="6943"/>
    <lineage>
        <taxon>Eukaryota</taxon>
        <taxon>Metazoa</taxon>
        <taxon>Ecdysozoa</taxon>
        <taxon>Arthropoda</taxon>
        <taxon>Chelicerata</taxon>
        <taxon>Arachnida</taxon>
        <taxon>Acari</taxon>
        <taxon>Parasitiformes</taxon>
        <taxon>Ixodida</taxon>
        <taxon>Ixodoidea</taxon>
        <taxon>Ixodidae</taxon>
        <taxon>Amblyomminae</taxon>
        <taxon>Amblyomma</taxon>
    </lineage>
</organism>